<dbReference type="Proteomes" id="UP001445076">
    <property type="component" value="Unassembled WGS sequence"/>
</dbReference>
<reference evidence="1 2" key="1">
    <citation type="journal article" date="2024" name="BMC Genomics">
        <title>Genome assembly of redclaw crayfish (Cherax quadricarinatus) provides insights into its immune adaptation and hypoxia tolerance.</title>
        <authorList>
            <person name="Liu Z."/>
            <person name="Zheng J."/>
            <person name="Li H."/>
            <person name="Fang K."/>
            <person name="Wang S."/>
            <person name="He J."/>
            <person name="Zhou D."/>
            <person name="Weng S."/>
            <person name="Chi M."/>
            <person name="Gu Z."/>
            <person name="He J."/>
            <person name="Li F."/>
            <person name="Wang M."/>
        </authorList>
    </citation>
    <scope>NUCLEOTIDE SEQUENCE [LARGE SCALE GENOMIC DNA]</scope>
    <source>
        <strain evidence="1">ZL_2023a</strain>
    </source>
</reference>
<evidence type="ECO:0000313" key="1">
    <source>
        <dbReference type="EMBL" id="KAK8733486.1"/>
    </source>
</evidence>
<gene>
    <name evidence="1" type="ORF">OTU49_006324</name>
</gene>
<evidence type="ECO:0000313" key="2">
    <source>
        <dbReference type="Proteomes" id="UP001445076"/>
    </source>
</evidence>
<dbReference type="Gene3D" id="3.40.50.300">
    <property type="entry name" value="P-loop containing nucleotide triphosphate hydrolases"/>
    <property type="match status" value="1"/>
</dbReference>
<dbReference type="InterPro" id="IPR027417">
    <property type="entry name" value="P-loop_NTPase"/>
</dbReference>
<dbReference type="EMBL" id="JARKIK010000053">
    <property type="protein sequence ID" value="KAK8733486.1"/>
    <property type="molecule type" value="Genomic_DNA"/>
</dbReference>
<evidence type="ECO:0008006" key="3">
    <source>
        <dbReference type="Google" id="ProtNLM"/>
    </source>
</evidence>
<name>A0AAW0X1A5_CHEQU</name>
<keyword evidence="2" id="KW-1185">Reference proteome</keyword>
<sequence length="360" mass="41471">LILHSECRNQSISTFLDLVLVLFDQSSVVLSNDELLRAVLNKKSLVLLDGVDEWNENSKKLAFELIGKRIPESGGKLQLLCTTRPEKVEELLSCLQSSPWIHTRIQGIHPDKQNEFVVKFMQVMHKNYAEKSFNLDTEIHKLKEFLKKSHAKMGEQFKLPLNLALLTYLWVNDSDSISMVTTATELYSVFHDFGQRRLLDRLFRRQDARNKNEWKKQCDGFLCILYRECLIALSRVAMQMPKECTKKFECFCSEKNLPLSDILECYMEVYREWGTHGYLTILAPPHKTKLEFFSAHGVINEICLNQNVEEVLNSMESVLAEHGVPHDVQVSILEFAKKKNNVSEQKNYSGGVGGSSFLYQ</sequence>
<protein>
    <recommendedName>
        <fullName evidence="3">NACHT domain-containing protein</fullName>
    </recommendedName>
</protein>
<dbReference type="AlphaFoldDB" id="A0AAW0X1A5"/>
<proteinExistence type="predicted"/>
<organism evidence="1 2">
    <name type="scientific">Cherax quadricarinatus</name>
    <name type="common">Australian red claw crayfish</name>
    <dbReference type="NCBI Taxonomy" id="27406"/>
    <lineage>
        <taxon>Eukaryota</taxon>
        <taxon>Metazoa</taxon>
        <taxon>Ecdysozoa</taxon>
        <taxon>Arthropoda</taxon>
        <taxon>Crustacea</taxon>
        <taxon>Multicrustacea</taxon>
        <taxon>Malacostraca</taxon>
        <taxon>Eumalacostraca</taxon>
        <taxon>Eucarida</taxon>
        <taxon>Decapoda</taxon>
        <taxon>Pleocyemata</taxon>
        <taxon>Astacidea</taxon>
        <taxon>Parastacoidea</taxon>
        <taxon>Parastacidae</taxon>
        <taxon>Cherax</taxon>
    </lineage>
</organism>
<accession>A0AAW0X1A5</accession>
<comment type="caution">
    <text evidence="1">The sequence shown here is derived from an EMBL/GenBank/DDBJ whole genome shotgun (WGS) entry which is preliminary data.</text>
</comment>
<feature type="non-terminal residue" evidence="1">
    <location>
        <position position="1"/>
    </location>
</feature>